<keyword evidence="4" id="KW-1185">Reference proteome</keyword>
<protein>
    <submittedName>
        <fullName evidence="3">Uncharacterized protein</fullName>
    </submittedName>
</protein>
<feature type="region of interest" description="Disordered" evidence="1">
    <location>
        <begin position="1"/>
        <end position="22"/>
    </location>
</feature>
<evidence type="ECO:0000256" key="1">
    <source>
        <dbReference type="SAM" id="MobiDB-lite"/>
    </source>
</evidence>
<dbReference type="OrthoDB" id="3158487at2759"/>
<sequence>MAPRPGVSESNFYSSSAPHVRTDSISKTSYYPLQEAEEHPEDLPDLEYGHSYPPSAFAPSRYSPSHNRAREGYTIILGCFLAAGLVAAINHVIFSRLNGSLTGDQTRQFWISVVRNIFPTVVSFLLFSSVKCCISQVALYQIRSESHSMATASLMASPPSLLNAFWVLSGSTLRFSILGFVLLVVATQGIALTSIFVPGSLTIISSPPRVKSVDVPTVDLNLVDPSISTGGLFPVGNDESNLLLVFSGASQRWQQLITRSASTDIAPTWKPPVECGLYCNYTFTYVAPALNCTTLSQQDIWPDGVANSNSSLLYFPFLSHNGDPPEYFFYNTSYSVVQGSKLGGISFNSSILEVHYVEGFNTSLVTEGFVNETFPDTSELSARGARCEFQNATYEAVTWFSNNTQSSRTRVVEWSGSLPIGPAGNGPLAGTNVTNSTLAGLSIAYTYAEFLNGNASFDLDTLETGRTQMFNTPLFNLTTTNLSISESFFSLSRNLNGDLVAGLQELLGNVTLAFVNENIATTRVDAVVVPGSVEYSYDAGRLGIVYGTVFGIALIAMTFGVRALRENRITATFTLEQILEMTASSSGLHKLAGLPTFSRTPVKGELISNNAGSTTHILDVDRERKEV</sequence>
<dbReference type="HOGENOM" id="CLU_436171_0_0_1"/>
<reference evidence="3 4" key="1">
    <citation type="submission" date="2014-04" db="EMBL/GenBank/DDBJ databases">
        <title>Evolutionary Origins and Diversification of the Mycorrhizal Mutualists.</title>
        <authorList>
            <consortium name="DOE Joint Genome Institute"/>
            <consortium name="Mycorrhizal Genomics Consortium"/>
            <person name="Kohler A."/>
            <person name="Kuo A."/>
            <person name="Nagy L.G."/>
            <person name="Floudas D."/>
            <person name="Copeland A."/>
            <person name="Barry K.W."/>
            <person name="Cichocki N."/>
            <person name="Veneault-Fourrey C."/>
            <person name="LaButti K."/>
            <person name="Lindquist E.A."/>
            <person name="Lipzen A."/>
            <person name="Lundell T."/>
            <person name="Morin E."/>
            <person name="Murat C."/>
            <person name="Riley R."/>
            <person name="Ohm R."/>
            <person name="Sun H."/>
            <person name="Tunlid A."/>
            <person name="Henrissat B."/>
            <person name="Grigoriev I.V."/>
            <person name="Hibbett D.S."/>
            <person name="Martin F."/>
        </authorList>
    </citation>
    <scope>NUCLEOTIDE SEQUENCE [LARGE SCALE GENOMIC DNA]</scope>
    <source>
        <strain evidence="3 4">FD-317 M1</strain>
    </source>
</reference>
<dbReference type="AlphaFoldDB" id="A0A0D0B895"/>
<feature type="transmembrane region" description="Helical" evidence="2">
    <location>
        <begin position="73"/>
        <end position="97"/>
    </location>
</feature>
<evidence type="ECO:0000313" key="4">
    <source>
        <dbReference type="Proteomes" id="UP000053593"/>
    </source>
</evidence>
<proteinExistence type="predicted"/>
<feature type="transmembrane region" description="Helical" evidence="2">
    <location>
        <begin position="117"/>
        <end position="140"/>
    </location>
</feature>
<keyword evidence="2" id="KW-0472">Membrane</keyword>
<accession>A0A0D0B895</accession>
<gene>
    <name evidence="3" type="ORF">GYMLUDRAFT_89303</name>
</gene>
<name>A0A0D0B895_9AGAR</name>
<feature type="compositionally biased region" description="Polar residues" evidence="1">
    <location>
        <begin position="8"/>
        <end position="22"/>
    </location>
</feature>
<keyword evidence="2" id="KW-0812">Transmembrane</keyword>
<organism evidence="3 4">
    <name type="scientific">Collybiopsis luxurians FD-317 M1</name>
    <dbReference type="NCBI Taxonomy" id="944289"/>
    <lineage>
        <taxon>Eukaryota</taxon>
        <taxon>Fungi</taxon>
        <taxon>Dikarya</taxon>
        <taxon>Basidiomycota</taxon>
        <taxon>Agaricomycotina</taxon>
        <taxon>Agaricomycetes</taxon>
        <taxon>Agaricomycetidae</taxon>
        <taxon>Agaricales</taxon>
        <taxon>Marasmiineae</taxon>
        <taxon>Omphalotaceae</taxon>
        <taxon>Collybiopsis</taxon>
        <taxon>Collybiopsis luxurians</taxon>
    </lineage>
</organism>
<keyword evidence="2" id="KW-1133">Transmembrane helix</keyword>
<feature type="transmembrane region" description="Helical" evidence="2">
    <location>
        <begin position="544"/>
        <end position="564"/>
    </location>
</feature>
<evidence type="ECO:0000256" key="2">
    <source>
        <dbReference type="SAM" id="Phobius"/>
    </source>
</evidence>
<dbReference type="Proteomes" id="UP000053593">
    <property type="component" value="Unassembled WGS sequence"/>
</dbReference>
<evidence type="ECO:0000313" key="3">
    <source>
        <dbReference type="EMBL" id="KIK50361.1"/>
    </source>
</evidence>
<feature type="transmembrane region" description="Helical" evidence="2">
    <location>
        <begin position="161"/>
        <end position="186"/>
    </location>
</feature>
<dbReference type="EMBL" id="KN834907">
    <property type="protein sequence ID" value="KIK50361.1"/>
    <property type="molecule type" value="Genomic_DNA"/>
</dbReference>